<evidence type="ECO:0000313" key="1">
    <source>
        <dbReference type="EMBL" id="WSD04998.1"/>
    </source>
</evidence>
<dbReference type="EMBL" id="CP109134">
    <property type="protein sequence ID" value="WSD04998.1"/>
    <property type="molecule type" value="Genomic_DNA"/>
</dbReference>
<name>A0ABZ1GHT5_9ACTN</name>
<organism evidence="1 2">
    <name type="scientific">Streptomyces hirsutus</name>
    <dbReference type="NCBI Taxonomy" id="35620"/>
    <lineage>
        <taxon>Bacteria</taxon>
        <taxon>Bacillati</taxon>
        <taxon>Actinomycetota</taxon>
        <taxon>Actinomycetes</taxon>
        <taxon>Kitasatosporales</taxon>
        <taxon>Streptomycetaceae</taxon>
        <taxon>Streptomyces</taxon>
    </lineage>
</organism>
<evidence type="ECO:0000313" key="2">
    <source>
        <dbReference type="Proteomes" id="UP001335325"/>
    </source>
</evidence>
<dbReference type="RefSeq" id="WP_326751279.1">
    <property type="nucleotide sequence ID" value="NZ_CP109134.1"/>
</dbReference>
<proteinExistence type="predicted"/>
<dbReference type="Proteomes" id="UP001335325">
    <property type="component" value="Chromosome"/>
</dbReference>
<dbReference type="GeneID" id="91541699"/>
<protein>
    <submittedName>
        <fullName evidence="1">Uncharacterized protein</fullName>
    </submittedName>
</protein>
<gene>
    <name evidence="1" type="ORF">OIE73_03980</name>
</gene>
<sequence>MKKLSAFNGEYVRKLSAEEFIQARQTWFRPRLAMGSGGVR</sequence>
<accession>A0ABZ1GHT5</accession>
<keyword evidence="2" id="KW-1185">Reference proteome</keyword>
<reference evidence="1 2" key="1">
    <citation type="submission" date="2022-10" db="EMBL/GenBank/DDBJ databases">
        <title>The complete genomes of actinobacterial strains from the NBC collection.</title>
        <authorList>
            <person name="Joergensen T.S."/>
            <person name="Alvarez Arevalo M."/>
            <person name="Sterndorff E.B."/>
            <person name="Faurdal D."/>
            <person name="Vuksanovic O."/>
            <person name="Mourched A.-S."/>
            <person name="Charusanti P."/>
            <person name="Shaw S."/>
            <person name="Blin K."/>
            <person name="Weber T."/>
        </authorList>
    </citation>
    <scope>NUCLEOTIDE SEQUENCE [LARGE SCALE GENOMIC DNA]</scope>
    <source>
        <strain evidence="1 2">NBC 01753</strain>
    </source>
</reference>